<evidence type="ECO:0000256" key="1">
    <source>
        <dbReference type="SAM" id="SignalP"/>
    </source>
</evidence>
<dbReference type="GO" id="GO:0004623">
    <property type="term" value="F:phospholipase A2 activity"/>
    <property type="evidence" value="ECO:0007669"/>
    <property type="project" value="InterPro"/>
</dbReference>
<organism evidence="2 3">
    <name type="scientific">Endozoicomonas montiporae</name>
    <dbReference type="NCBI Taxonomy" id="1027273"/>
    <lineage>
        <taxon>Bacteria</taxon>
        <taxon>Pseudomonadati</taxon>
        <taxon>Pseudomonadota</taxon>
        <taxon>Gammaproteobacteria</taxon>
        <taxon>Oceanospirillales</taxon>
        <taxon>Endozoicomonadaceae</taxon>
        <taxon>Endozoicomonas</taxon>
    </lineage>
</organism>
<reference evidence="2 3" key="1">
    <citation type="submission" date="2014-06" db="EMBL/GenBank/DDBJ databases">
        <title>Whole Genome Sequences of Three Symbiotic Endozoicomonas Bacteria.</title>
        <authorList>
            <person name="Neave M.J."/>
            <person name="Apprill A."/>
            <person name="Voolstra C.R."/>
        </authorList>
    </citation>
    <scope>NUCLEOTIDE SEQUENCE [LARGE SCALE GENOMIC DNA]</scope>
    <source>
        <strain evidence="2 3">LMG 24815</strain>
    </source>
</reference>
<proteinExistence type="predicted"/>
<keyword evidence="3" id="KW-1185">Reference proteome</keyword>
<comment type="caution">
    <text evidence="2">The sequence shown here is derived from an EMBL/GenBank/DDBJ whole genome shotgun (WGS) entry which is preliminary data.</text>
</comment>
<protein>
    <recommendedName>
        <fullName evidence="4">FAD-binding oxidoreductase</fullName>
    </recommendedName>
</protein>
<dbReference type="EMBL" id="JOKG01000002">
    <property type="protein sequence ID" value="KEQ14163.1"/>
    <property type="molecule type" value="Genomic_DNA"/>
</dbReference>
<dbReference type="GO" id="GO:0050482">
    <property type="term" value="P:arachidonate secretion"/>
    <property type="evidence" value="ECO:0007669"/>
    <property type="project" value="InterPro"/>
</dbReference>
<sequence>MNNKLQCLIRLLLLFCLLNSHQAVAGDLEPFTSDGCSWFPDGNLRHRTLWLDCCIAHDYAYWKGGTREQRAEADRALKSCVTDLGEPVIGWFMEFGVRMGGTPLLPTSFRWGYGWPYPRQYRALTEEELKQVKEQFRQQSQGYKPK</sequence>
<evidence type="ECO:0000313" key="2">
    <source>
        <dbReference type="EMBL" id="KEQ14163.1"/>
    </source>
</evidence>
<dbReference type="SUPFAM" id="SSF48619">
    <property type="entry name" value="Phospholipase A2, PLA2"/>
    <property type="match status" value="1"/>
</dbReference>
<keyword evidence="1" id="KW-0732">Signal</keyword>
<dbReference type="eggNOG" id="COG2303">
    <property type="taxonomic scope" value="Bacteria"/>
</dbReference>
<dbReference type="Proteomes" id="UP000028006">
    <property type="component" value="Unassembled WGS sequence"/>
</dbReference>
<evidence type="ECO:0000313" key="3">
    <source>
        <dbReference type="Proteomes" id="UP000028006"/>
    </source>
</evidence>
<dbReference type="RefSeq" id="WP_034873895.1">
    <property type="nucleotide sequence ID" value="NZ_JOKG01000002.1"/>
</dbReference>
<feature type="chain" id="PRO_5001760553" description="FAD-binding oxidoreductase" evidence="1">
    <location>
        <begin position="26"/>
        <end position="146"/>
    </location>
</feature>
<name>A0A081N6U0_9GAMM</name>
<dbReference type="GO" id="GO:0006644">
    <property type="term" value="P:phospholipid metabolic process"/>
    <property type="evidence" value="ECO:0007669"/>
    <property type="project" value="InterPro"/>
</dbReference>
<dbReference type="InterPro" id="IPR036444">
    <property type="entry name" value="PLipase_A2_dom_sf"/>
</dbReference>
<feature type="signal peptide" evidence="1">
    <location>
        <begin position="1"/>
        <end position="25"/>
    </location>
</feature>
<accession>A0A081N6U0</accession>
<dbReference type="AlphaFoldDB" id="A0A081N6U0"/>
<gene>
    <name evidence="2" type="ORF">GZ77_06875</name>
</gene>
<evidence type="ECO:0008006" key="4">
    <source>
        <dbReference type="Google" id="ProtNLM"/>
    </source>
</evidence>